<keyword evidence="2" id="KW-0808">Transferase</keyword>
<accession>A0ABT7E7S2</accession>
<comment type="caution">
    <text evidence="2">The sequence shown here is derived from an EMBL/GenBank/DDBJ whole genome shotgun (WGS) entry which is preliminary data.</text>
</comment>
<dbReference type="EC" id="2.4.-.-" evidence="2"/>
<organism evidence="2 3">
    <name type="scientific">Romboutsia sedimentorum</name>
    <dbReference type="NCBI Taxonomy" id="1368474"/>
    <lineage>
        <taxon>Bacteria</taxon>
        <taxon>Bacillati</taxon>
        <taxon>Bacillota</taxon>
        <taxon>Clostridia</taxon>
        <taxon>Peptostreptococcales</taxon>
        <taxon>Peptostreptococcaceae</taxon>
        <taxon>Romboutsia</taxon>
    </lineage>
</organism>
<protein>
    <submittedName>
        <fullName evidence="2">Glycosyltransferase family 2 protein</fullName>
        <ecNumber evidence="2">2.4.-.-</ecNumber>
    </submittedName>
</protein>
<dbReference type="EMBL" id="JASKYM010000002">
    <property type="protein sequence ID" value="MDK2562983.1"/>
    <property type="molecule type" value="Genomic_DNA"/>
</dbReference>
<dbReference type="InterPro" id="IPR029044">
    <property type="entry name" value="Nucleotide-diphossugar_trans"/>
</dbReference>
<dbReference type="Proteomes" id="UP001301012">
    <property type="component" value="Unassembled WGS sequence"/>
</dbReference>
<evidence type="ECO:0000313" key="2">
    <source>
        <dbReference type="EMBL" id="MDK2562983.1"/>
    </source>
</evidence>
<keyword evidence="3" id="KW-1185">Reference proteome</keyword>
<dbReference type="PANTHER" id="PTHR22916:SF3">
    <property type="entry name" value="UDP-GLCNAC:BETAGAL BETA-1,3-N-ACETYLGLUCOSAMINYLTRANSFERASE-LIKE PROTEIN 1"/>
    <property type="match status" value="1"/>
</dbReference>
<evidence type="ECO:0000313" key="3">
    <source>
        <dbReference type="Proteomes" id="UP001301012"/>
    </source>
</evidence>
<dbReference type="CDD" id="cd00761">
    <property type="entry name" value="Glyco_tranf_GTA_type"/>
    <property type="match status" value="1"/>
</dbReference>
<name>A0ABT7E7S2_9FIRM</name>
<keyword evidence="2" id="KW-0328">Glycosyltransferase</keyword>
<reference evidence="2 3" key="1">
    <citation type="submission" date="2023-05" db="EMBL/GenBank/DDBJ databases">
        <title>Rombocin, a short stable natural nisin variant, displays selective antimicrobial activity against Listeria monocytogenes and employs dual mode of action to kill target bacterial strains.</title>
        <authorList>
            <person name="Wambui J."/>
            <person name="Stephan R."/>
            <person name="Kuipers O.P."/>
        </authorList>
    </citation>
    <scope>NUCLEOTIDE SEQUENCE [LARGE SCALE GENOMIC DNA]</scope>
    <source>
        <strain evidence="2 3">RC002</strain>
    </source>
</reference>
<dbReference type="RefSeq" id="WP_284131953.1">
    <property type="nucleotide sequence ID" value="NZ_JASKYM010000002.1"/>
</dbReference>
<dbReference type="GO" id="GO:0016757">
    <property type="term" value="F:glycosyltransferase activity"/>
    <property type="evidence" value="ECO:0007669"/>
    <property type="project" value="UniProtKB-KW"/>
</dbReference>
<evidence type="ECO:0000259" key="1">
    <source>
        <dbReference type="Pfam" id="PF00535"/>
    </source>
</evidence>
<dbReference type="Gene3D" id="3.90.550.10">
    <property type="entry name" value="Spore Coat Polysaccharide Biosynthesis Protein SpsA, Chain A"/>
    <property type="match status" value="1"/>
</dbReference>
<dbReference type="PANTHER" id="PTHR22916">
    <property type="entry name" value="GLYCOSYLTRANSFERASE"/>
    <property type="match status" value="1"/>
</dbReference>
<dbReference type="Pfam" id="PF00535">
    <property type="entry name" value="Glycos_transf_2"/>
    <property type="match status" value="1"/>
</dbReference>
<gene>
    <name evidence="2" type="ORF">QOZ84_05455</name>
</gene>
<dbReference type="SUPFAM" id="SSF53448">
    <property type="entry name" value="Nucleotide-diphospho-sugar transferases"/>
    <property type="match status" value="1"/>
</dbReference>
<sequence>MNEPLVSIITPVYNAEQFLSETIKSIKCQTYSNWELLLVDDCSKDDSAKIIKQFAKGDDRIKYIKLEKNSGASVSRNTGISNAKGRFVAFIDSDDLWEPQKLEVQIKHMIKEKVGFTFTSYRYMKENGDKTNKVAKAPSKINYDGLLKNTIIGCSTVAVDRNIIGDFQMPLVRRGQDTATWLKILRNEKYAYGIEQDLVNYRLVGDSLSSNKVKALKRTWNTYRNVEKLNIFKTSYVFCFYVFNAIKKRI</sequence>
<feature type="domain" description="Glycosyltransferase 2-like" evidence="1">
    <location>
        <begin position="7"/>
        <end position="156"/>
    </location>
</feature>
<proteinExistence type="predicted"/>
<dbReference type="InterPro" id="IPR001173">
    <property type="entry name" value="Glyco_trans_2-like"/>
</dbReference>